<dbReference type="InterPro" id="IPR000031">
    <property type="entry name" value="PurE_dom"/>
</dbReference>
<evidence type="ECO:0000256" key="7">
    <source>
        <dbReference type="ARBA" id="ARBA00022755"/>
    </source>
</evidence>
<keyword evidence="10 11" id="KW-0456">Lyase</keyword>
<dbReference type="GO" id="GO:0046872">
    <property type="term" value="F:metal ion binding"/>
    <property type="evidence" value="ECO:0007669"/>
    <property type="project" value="InterPro"/>
</dbReference>
<feature type="domain" description="ATP-grasp" evidence="12">
    <location>
        <begin position="110"/>
        <end position="298"/>
    </location>
</feature>
<dbReference type="InterPro" id="IPR016301">
    <property type="entry name" value="Ade2_fungi/plant"/>
</dbReference>
<keyword evidence="7 11" id="KW-0658">Purine biosynthesis</keyword>
<dbReference type="SUPFAM" id="SSF56059">
    <property type="entry name" value="Glutathione synthetase ATP-binding domain-like"/>
    <property type="match status" value="1"/>
</dbReference>
<dbReference type="NCBIfam" id="NF004679">
    <property type="entry name" value="PRK06019.1-5"/>
    <property type="match status" value="1"/>
</dbReference>
<dbReference type="Pfam" id="PF22660">
    <property type="entry name" value="RS_preATP-grasp-like"/>
    <property type="match status" value="1"/>
</dbReference>
<name>A0A6A6NYQ4_9PEZI</name>
<dbReference type="FunFam" id="3.30.470.20:FF:000037">
    <property type="entry name" value="Phosphoribosylaminoimidazole carboxylase, chloroplastic"/>
    <property type="match status" value="1"/>
</dbReference>
<evidence type="ECO:0000256" key="10">
    <source>
        <dbReference type="ARBA" id="ARBA00023239"/>
    </source>
</evidence>
<evidence type="ECO:0000256" key="6">
    <source>
        <dbReference type="ARBA" id="ARBA00022741"/>
    </source>
</evidence>
<dbReference type="Pfam" id="PF17769">
    <property type="entry name" value="PurK_C"/>
    <property type="match status" value="1"/>
</dbReference>
<evidence type="ECO:0000256" key="3">
    <source>
        <dbReference type="ARBA" id="ARBA00006114"/>
    </source>
</evidence>
<sequence length="572" mass="62752">MDQVVGFLGGGQLGRMTIEAANDLNIKCVVLDQGHSPAKQVLAHAEHVDGSFKDPASVKKLAEKCTTITVEIEHVDTYVMEEIEKDPNFRAKIEPHWQTIRTIQNKYNQKLHLHQHGVRTAEFEDLEGKSEEDIKTLGQKWGYPLMLKSKTEAYDGRGNFPVKSDADILEAMQALGGRPLYAERWANFKAEVAVMVVKAKNGEFAYPPVETVHEDSILKLVFAPARNVSKGVLQQAQKLATKAIGTFKGKGVYGVEMFLLEDDSLLVNEIAPRPHNSGHYTIEGCYMSQFQAHLHAILDLPIAQEDLELREPSIMLNILGGETTDSHEKVKMKALHITRKAHIHMYGKGPARKGRKMGHITVTAKTMAQAEALVQPIVDIADEVRGKPQKWIQLQPSSQSPTPLVAVIMGSDSDLPKLEAGIRILDKFSIPYEARITSAHRTPVWMAEYAESARLRGIKVIISAAGGAAHLPGMAASHTCLPVIGVPIKASNFDGLDSMFSIVQMPRGVPVATVGVNNSTNAALLAIRILGVGDPEAWDKTVAFAEQNKNDVLAKDVRLLEEGALAYLQKMS</sequence>
<dbReference type="Pfam" id="PF02222">
    <property type="entry name" value="ATP-grasp"/>
    <property type="match status" value="1"/>
</dbReference>
<dbReference type="SUPFAM" id="SSF51246">
    <property type="entry name" value="Rudiment single hybrid motif"/>
    <property type="match status" value="1"/>
</dbReference>
<dbReference type="InterPro" id="IPR013815">
    <property type="entry name" value="ATP_grasp_subdomain_1"/>
</dbReference>
<dbReference type="Gene3D" id="3.40.50.1970">
    <property type="match status" value="1"/>
</dbReference>
<dbReference type="InterPro" id="IPR003135">
    <property type="entry name" value="ATP-grasp_carboxylate-amine"/>
</dbReference>
<evidence type="ECO:0000256" key="2">
    <source>
        <dbReference type="ARBA" id="ARBA00004747"/>
    </source>
</evidence>
<keyword evidence="6 11" id="KW-0547">Nucleotide-binding</keyword>
<dbReference type="Proteomes" id="UP000799766">
    <property type="component" value="Unassembled WGS sequence"/>
</dbReference>
<keyword evidence="9 11" id="KW-0067">ATP-binding</keyword>
<organism evidence="13 14">
    <name type="scientific">Lineolata rhizophorae</name>
    <dbReference type="NCBI Taxonomy" id="578093"/>
    <lineage>
        <taxon>Eukaryota</taxon>
        <taxon>Fungi</taxon>
        <taxon>Dikarya</taxon>
        <taxon>Ascomycota</taxon>
        <taxon>Pezizomycotina</taxon>
        <taxon>Dothideomycetes</taxon>
        <taxon>Dothideomycetes incertae sedis</taxon>
        <taxon>Lineolatales</taxon>
        <taxon>Lineolataceae</taxon>
        <taxon>Lineolata</taxon>
    </lineage>
</organism>
<dbReference type="Pfam" id="PF00731">
    <property type="entry name" value="AIRC"/>
    <property type="match status" value="1"/>
</dbReference>
<dbReference type="GO" id="GO:0004638">
    <property type="term" value="F:phosphoribosylaminoimidazole carboxylase activity"/>
    <property type="evidence" value="ECO:0007669"/>
    <property type="project" value="UniProtKB-UniRule"/>
</dbReference>
<evidence type="ECO:0000256" key="8">
    <source>
        <dbReference type="ARBA" id="ARBA00022793"/>
    </source>
</evidence>
<accession>A0A6A6NYQ4</accession>
<dbReference type="PROSITE" id="PS50975">
    <property type="entry name" value="ATP_GRASP"/>
    <property type="match status" value="1"/>
</dbReference>
<evidence type="ECO:0000256" key="5">
    <source>
        <dbReference type="ARBA" id="ARBA00021059"/>
    </source>
</evidence>
<dbReference type="NCBIfam" id="TIGR01161">
    <property type="entry name" value="purK"/>
    <property type="match status" value="1"/>
</dbReference>
<dbReference type="SUPFAM" id="SSF52255">
    <property type="entry name" value="N5-CAIR mutase (phosphoribosylaminoimidazole carboxylase, PurE)"/>
    <property type="match status" value="1"/>
</dbReference>
<dbReference type="UniPathway" id="UPA00074">
    <property type="reaction ID" value="UER00130"/>
</dbReference>
<reference evidence="13" key="1">
    <citation type="journal article" date="2020" name="Stud. Mycol.">
        <title>101 Dothideomycetes genomes: a test case for predicting lifestyles and emergence of pathogens.</title>
        <authorList>
            <person name="Haridas S."/>
            <person name="Albert R."/>
            <person name="Binder M."/>
            <person name="Bloem J."/>
            <person name="Labutti K."/>
            <person name="Salamov A."/>
            <person name="Andreopoulos B."/>
            <person name="Baker S."/>
            <person name="Barry K."/>
            <person name="Bills G."/>
            <person name="Bluhm B."/>
            <person name="Cannon C."/>
            <person name="Castanera R."/>
            <person name="Culley D."/>
            <person name="Daum C."/>
            <person name="Ezra D."/>
            <person name="Gonzalez J."/>
            <person name="Henrissat B."/>
            <person name="Kuo A."/>
            <person name="Liang C."/>
            <person name="Lipzen A."/>
            <person name="Lutzoni F."/>
            <person name="Magnuson J."/>
            <person name="Mondo S."/>
            <person name="Nolan M."/>
            <person name="Ohm R."/>
            <person name="Pangilinan J."/>
            <person name="Park H.-J."/>
            <person name="Ramirez L."/>
            <person name="Alfaro M."/>
            <person name="Sun H."/>
            <person name="Tritt A."/>
            <person name="Yoshinaga Y."/>
            <person name="Zwiers L.-H."/>
            <person name="Turgeon B."/>
            <person name="Goodwin S."/>
            <person name="Spatafora J."/>
            <person name="Crous P."/>
            <person name="Grigoriev I."/>
        </authorList>
    </citation>
    <scope>NUCLEOTIDE SEQUENCE</scope>
    <source>
        <strain evidence="13">ATCC 16933</strain>
    </source>
</reference>
<gene>
    <name evidence="13" type="ORF">BDY21DRAFT_322306</name>
</gene>
<dbReference type="EMBL" id="MU001682">
    <property type="protein sequence ID" value="KAF2456875.1"/>
    <property type="molecule type" value="Genomic_DNA"/>
</dbReference>
<keyword evidence="8 11" id="KW-0210">Decarboxylase</keyword>
<dbReference type="InterPro" id="IPR033747">
    <property type="entry name" value="PurE_ClassI"/>
</dbReference>
<evidence type="ECO:0000259" key="12">
    <source>
        <dbReference type="PROSITE" id="PS50975"/>
    </source>
</evidence>
<dbReference type="Gene3D" id="3.40.50.20">
    <property type="match status" value="1"/>
</dbReference>
<keyword evidence="14" id="KW-1185">Reference proteome</keyword>
<evidence type="ECO:0000256" key="1">
    <source>
        <dbReference type="ARBA" id="ARBA00001244"/>
    </source>
</evidence>
<dbReference type="GO" id="GO:0005524">
    <property type="term" value="F:ATP binding"/>
    <property type="evidence" value="ECO:0007669"/>
    <property type="project" value="UniProtKB-UniRule"/>
</dbReference>
<evidence type="ECO:0000256" key="9">
    <source>
        <dbReference type="ARBA" id="ARBA00022840"/>
    </source>
</evidence>
<dbReference type="InterPro" id="IPR040686">
    <property type="entry name" value="PurK_C"/>
</dbReference>
<dbReference type="HAMAP" id="MF_01929">
    <property type="entry name" value="PurE_classI"/>
    <property type="match status" value="1"/>
</dbReference>
<dbReference type="Gene3D" id="3.30.470.20">
    <property type="entry name" value="ATP-grasp fold, B domain"/>
    <property type="match status" value="1"/>
</dbReference>
<dbReference type="InterPro" id="IPR011054">
    <property type="entry name" value="Rudment_hybrid_motif"/>
</dbReference>
<dbReference type="HAMAP" id="MF_01928">
    <property type="entry name" value="PurK"/>
    <property type="match status" value="1"/>
</dbReference>
<protein>
    <recommendedName>
        <fullName evidence="5 11">Phosphoribosylaminoimidazole carboxylase</fullName>
        <ecNumber evidence="4 11">4.1.1.21</ecNumber>
    </recommendedName>
</protein>
<proteinExistence type="inferred from homology"/>
<dbReference type="AlphaFoldDB" id="A0A6A6NYQ4"/>
<dbReference type="OrthoDB" id="15425at2759"/>
<evidence type="ECO:0000313" key="13">
    <source>
        <dbReference type="EMBL" id="KAF2456875.1"/>
    </source>
</evidence>
<dbReference type="GO" id="GO:0006189">
    <property type="term" value="P:'de novo' IMP biosynthetic process"/>
    <property type="evidence" value="ECO:0007669"/>
    <property type="project" value="UniProtKB-UniRule"/>
</dbReference>
<evidence type="ECO:0000256" key="11">
    <source>
        <dbReference type="PIRNR" id="PIRNR001340"/>
    </source>
</evidence>
<evidence type="ECO:0000313" key="14">
    <source>
        <dbReference type="Proteomes" id="UP000799766"/>
    </source>
</evidence>
<comment type="catalytic activity">
    <reaction evidence="1 11">
        <text>5-amino-1-(5-phospho-D-ribosyl)imidazole-4-carboxylate + H(+) = 5-amino-1-(5-phospho-beta-D-ribosyl)imidazole + CO2</text>
        <dbReference type="Rhea" id="RHEA:10792"/>
        <dbReference type="ChEBI" id="CHEBI:15378"/>
        <dbReference type="ChEBI" id="CHEBI:16526"/>
        <dbReference type="ChEBI" id="CHEBI:77657"/>
        <dbReference type="ChEBI" id="CHEBI:137981"/>
        <dbReference type="EC" id="4.1.1.21"/>
    </reaction>
</comment>
<dbReference type="PIRSF" id="PIRSF001340">
    <property type="entry name" value="AIR_carboxylase"/>
    <property type="match status" value="1"/>
</dbReference>
<dbReference type="SMART" id="SM01001">
    <property type="entry name" value="AIRC"/>
    <property type="match status" value="1"/>
</dbReference>
<comment type="pathway">
    <text evidence="2 11">Purine metabolism; IMP biosynthesis via de novo pathway; 5-amino-1-(5-phospho-D-ribosyl)imidazole-4-carboxylate from 5-amino-1-(5-phospho-D-ribosyl)imidazole (carboxylase route): step 1/1.</text>
</comment>
<dbReference type="NCBIfam" id="TIGR01162">
    <property type="entry name" value="purE"/>
    <property type="match status" value="1"/>
</dbReference>
<comment type="similarity">
    <text evidence="3 11">In the C-terminal section; belongs to the AIR carboxylase family. Class I subfamily.</text>
</comment>
<dbReference type="InterPro" id="IPR016185">
    <property type="entry name" value="PreATP-grasp_dom_sf"/>
</dbReference>
<dbReference type="Gene3D" id="3.30.1490.20">
    <property type="entry name" value="ATP-grasp fold, A domain"/>
    <property type="match status" value="1"/>
</dbReference>
<dbReference type="InterPro" id="IPR005875">
    <property type="entry name" value="PurK"/>
</dbReference>
<dbReference type="InterPro" id="IPR054350">
    <property type="entry name" value="PurT/PurK_preATP-grasp"/>
</dbReference>
<dbReference type="EC" id="4.1.1.21" evidence="4 11"/>
<dbReference type="PANTHER" id="PTHR11609">
    <property type="entry name" value="PURINE BIOSYNTHESIS PROTEIN 6/7, PUR6/7"/>
    <property type="match status" value="1"/>
</dbReference>
<evidence type="ECO:0000256" key="4">
    <source>
        <dbReference type="ARBA" id="ARBA00012329"/>
    </source>
</evidence>
<dbReference type="InterPro" id="IPR011761">
    <property type="entry name" value="ATP-grasp"/>
</dbReference>
<dbReference type="SUPFAM" id="SSF52440">
    <property type="entry name" value="PreATP-grasp domain"/>
    <property type="match status" value="1"/>
</dbReference>
<dbReference type="PANTHER" id="PTHR11609:SF5">
    <property type="entry name" value="PHOSPHORIBOSYLAMINOIMIDAZOLE CARBOXYLASE"/>
    <property type="match status" value="1"/>
</dbReference>